<organism evidence="1 2">
    <name type="scientific">Crotalaria pallida</name>
    <name type="common">Smooth rattlebox</name>
    <name type="synonym">Crotalaria striata</name>
    <dbReference type="NCBI Taxonomy" id="3830"/>
    <lineage>
        <taxon>Eukaryota</taxon>
        <taxon>Viridiplantae</taxon>
        <taxon>Streptophyta</taxon>
        <taxon>Embryophyta</taxon>
        <taxon>Tracheophyta</taxon>
        <taxon>Spermatophyta</taxon>
        <taxon>Magnoliopsida</taxon>
        <taxon>eudicotyledons</taxon>
        <taxon>Gunneridae</taxon>
        <taxon>Pentapetalae</taxon>
        <taxon>rosids</taxon>
        <taxon>fabids</taxon>
        <taxon>Fabales</taxon>
        <taxon>Fabaceae</taxon>
        <taxon>Papilionoideae</taxon>
        <taxon>50 kb inversion clade</taxon>
        <taxon>genistoids sensu lato</taxon>
        <taxon>core genistoids</taxon>
        <taxon>Crotalarieae</taxon>
        <taxon>Crotalaria</taxon>
    </lineage>
</organism>
<evidence type="ECO:0000313" key="2">
    <source>
        <dbReference type="Proteomes" id="UP001372338"/>
    </source>
</evidence>
<gene>
    <name evidence="1" type="ORF">RIF29_21899</name>
</gene>
<dbReference type="AlphaFoldDB" id="A0AAN9I7L0"/>
<name>A0AAN9I7L0_CROPI</name>
<comment type="caution">
    <text evidence="1">The sequence shown here is derived from an EMBL/GenBank/DDBJ whole genome shotgun (WGS) entry which is preliminary data.</text>
</comment>
<reference evidence="1 2" key="1">
    <citation type="submission" date="2024-01" db="EMBL/GenBank/DDBJ databases">
        <title>The genomes of 5 underutilized Papilionoideae crops provide insights into root nodulation and disease resistanc.</title>
        <authorList>
            <person name="Yuan L."/>
        </authorList>
    </citation>
    <scope>NUCLEOTIDE SEQUENCE [LARGE SCALE GENOMIC DNA]</scope>
    <source>
        <strain evidence="1">ZHUSHIDOU_FW_LH</strain>
        <tissue evidence="1">Leaf</tissue>
    </source>
</reference>
<dbReference type="EMBL" id="JAYWIO010000004">
    <property type="protein sequence ID" value="KAK7269182.1"/>
    <property type="molecule type" value="Genomic_DNA"/>
</dbReference>
<dbReference type="Proteomes" id="UP001372338">
    <property type="component" value="Unassembled WGS sequence"/>
</dbReference>
<proteinExistence type="predicted"/>
<accession>A0AAN9I7L0</accession>
<protein>
    <submittedName>
        <fullName evidence="1">Uncharacterized protein</fullName>
    </submittedName>
</protein>
<evidence type="ECO:0000313" key="1">
    <source>
        <dbReference type="EMBL" id="KAK7269182.1"/>
    </source>
</evidence>
<sequence>MPNPEVLTLSILDLGLLFMTLKFVWAYSDIEAYYPLFFFPGTDFFPMPFVSMKQQSDTRRIYRPGAVATLFVRESRSLCKIQIRPWTPERLDRNMRSAAGEGVVRRCDRAVNDTQRVRG</sequence>
<keyword evidence="2" id="KW-1185">Reference proteome</keyword>